<dbReference type="InterPro" id="IPR013087">
    <property type="entry name" value="Znf_C2H2_type"/>
</dbReference>
<keyword evidence="2" id="KW-0479">Metal-binding</keyword>
<dbReference type="PANTHER" id="PTHR47287:SF13">
    <property type="entry name" value="C2H2-TYPE DOMAIN-CONTAINING PROTEIN"/>
    <property type="match status" value="1"/>
</dbReference>
<dbReference type="Proteomes" id="UP001157006">
    <property type="component" value="Chromosome 1S"/>
</dbReference>
<dbReference type="GO" id="GO:0008270">
    <property type="term" value="F:zinc ion binding"/>
    <property type="evidence" value="ECO:0007669"/>
    <property type="project" value="UniProtKB-KW"/>
</dbReference>
<dbReference type="AlphaFoldDB" id="A0AAV0ZAK9"/>
<dbReference type="PROSITE" id="PS50157">
    <property type="entry name" value="ZINC_FINGER_C2H2_2"/>
    <property type="match status" value="1"/>
</dbReference>
<comment type="subcellular location">
    <subcellularLocation>
        <location evidence="1">Nucleus</location>
    </subcellularLocation>
</comment>
<feature type="compositionally biased region" description="Acidic residues" evidence="7">
    <location>
        <begin position="300"/>
        <end position="310"/>
    </location>
</feature>
<dbReference type="PANTHER" id="PTHR47287">
    <property type="entry name" value="C2H2 AND C2HC ZINC FINGERS SUPERFAMILY PROTEIN"/>
    <property type="match status" value="1"/>
</dbReference>
<dbReference type="PROSITE" id="PS00028">
    <property type="entry name" value="ZINC_FINGER_C2H2_1"/>
    <property type="match status" value="1"/>
</dbReference>
<dbReference type="InterPro" id="IPR044246">
    <property type="entry name" value="ZFP3-like"/>
</dbReference>
<evidence type="ECO:0000313" key="9">
    <source>
        <dbReference type="EMBL" id="CAI8593832.1"/>
    </source>
</evidence>
<feature type="region of interest" description="Disordered" evidence="7">
    <location>
        <begin position="289"/>
        <end position="310"/>
    </location>
</feature>
<dbReference type="EMBL" id="OX451735">
    <property type="protein sequence ID" value="CAI8593832.1"/>
    <property type="molecule type" value="Genomic_DNA"/>
</dbReference>
<feature type="compositionally biased region" description="Basic and acidic residues" evidence="7">
    <location>
        <begin position="123"/>
        <end position="139"/>
    </location>
</feature>
<dbReference type="GO" id="GO:0009788">
    <property type="term" value="P:negative regulation of abscisic acid-activated signaling pathway"/>
    <property type="evidence" value="ECO:0007669"/>
    <property type="project" value="InterPro"/>
</dbReference>
<evidence type="ECO:0000256" key="1">
    <source>
        <dbReference type="ARBA" id="ARBA00004123"/>
    </source>
</evidence>
<sequence length="310" mass="34843">MSERISIGNIEDKNLKCKMIEESEQKMRKKLENITPTFQGDFEKGKMIEAVEPKLHKESNVITSLVGNITNPSSNLFENGEHSSSSKNVIDEVSVKEVKEFLCLFCDKKFSNSQALGGHQNAHKHERDLKKKEQKKREEEMDSTLMFRSSFTRVSPIHYQGYPYFHGNFQQPIGTQMNNNMPFWLGSSSVGYGGMYNTPSPPSPFVMSIPIPPITTPQCEMIDFLGTNQTSALSIPRWPNTVELDFFGQTNQTPSSRESAEGSSNAQLSSHYLPIEHDFIGEGQLLAQTNMSSSSTESSTLEELDLNLKL</sequence>
<evidence type="ECO:0000256" key="6">
    <source>
        <dbReference type="PROSITE-ProRule" id="PRU00042"/>
    </source>
</evidence>
<evidence type="ECO:0000256" key="3">
    <source>
        <dbReference type="ARBA" id="ARBA00022771"/>
    </source>
</evidence>
<evidence type="ECO:0000256" key="5">
    <source>
        <dbReference type="ARBA" id="ARBA00023242"/>
    </source>
</evidence>
<name>A0AAV0ZAK9_VICFA</name>
<evidence type="ECO:0000256" key="2">
    <source>
        <dbReference type="ARBA" id="ARBA00022723"/>
    </source>
</evidence>
<organism evidence="9 10">
    <name type="scientific">Vicia faba</name>
    <name type="common">Broad bean</name>
    <name type="synonym">Faba vulgaris</name>
    <dbReference type="NCBI Taxonomy" id="3906"/>
    <lineage>
        <taxon>Eukaryota</taxon>
        <taxon>Viridiplantae</taxon>
        <taxon>Streptophyta</taxon>
        <taxon>Embryophyta</taxon>
        <taxon>Tracheophyta</taxon>
        <taxon>Spermatophyta</taxon>
        <taxon>Magnoliopsida</taxon>
        <taxon>eudicotyledons</taxon>
        <taxon>Gunneridae</taxon>
        <taxon>Pentapetalae</taxon>
        <taxon>rosids</taxon>
        <taxon>fabids</taxon>
        <taxon>Fabales</taxon>
        <taxon>Fabaceae</taxon>
        <taxon>Papilionoideae</taxon>
        <taxon>50 kb inversion clade</taxon>
        <taxon>NPAAA clade</taxon>
        <taxon>Hologalegina</taxon>
        <taxon>IRL clade</taxon>
        <taxon>Fabeae</taxon>
        <taxon>Vicia</taxon>
    </lineage>
</organism>
<feature type="region of interest" description="Disordered" evidence="7">
    <location>
        <begin position="248"/>
        <end position="267"/>
    </location>
</feature>
<dbReference type="InterPro" id="IPR036236">
    <property type="entry name" value="Znf_C2H2_sf"/>
</dbReference>
<evidence type="ECO:0000256" key="7">
    <source>
        <dbReference type="SAM" id="MobiDB-lite"/>
    </source>
</evidence>
<reference evidence="9 10" key="1">
    <citation type="submission" date="2023-01" db="EMBL/GenBank/DDBJ databases">
        <authorList>
            <person name="Kreplak J."/>
        </authorList>
    </citation>
    <scope>NUCLEOTIDE SEQUENCE [LARGE SCALE GENOMIC DNA]</scope>
</reference>
<accession>A0AAV0ZAK9</accession>
<evidence type="ECO:0000256" key="4">
    <source>
        <dbReference type="ARBA" id="ARBA00022833"/>
    </source>
</evidence>
<protein>
    <recommendedName>
        <fullName evidence="8">C2H2-type domain-containing protein</fullName>
    </recommendedName>
</protein>
<proteinExistence type="predicted"/>
<keyword evidence="3 6" id="KW-0863">Zinc-finger</keyword>
<evidence type="ECO:0000313" key="10">
    <source>
        <dbReference type="Proteomes" id="UP001157006"/>
    </source>
</evidence>
<evidence type="ECO:0000259" key="8">
    <source>
        <dbReference type="PROSITE" id="PS50157"/>
    </source>
</evidence>
<keyword evidence="5" id="KW-0539">Nucleus</keyword>
<feature type="domain" description="C2H2-type" evidence="8">
    <location>
        <begin position="101"/>
        <end position="128"/>
    </location>
</feature>
<dbReference type="GO" id="GO:0005634">
    <property type="term" value="C:nucleus"/>
    <property type="evidence" value="ECO:0007669"/>
    <property type="project" value="UniProtKB-SubCell"/>
</dbReference>
<gene>
    <name evidence="9" type="ORF">VFH_I111000</name>
</gene>
<feature type="region of interest" description="Disordered" evidence="7">
    <location>
        <begin position="115"/>
        <end position="141"/>
    </location>
</feature>
<dbReference type="SUPFAM" id="SSF57667">
    <property type="entry name" value="beta-beta-alpha zinc fingers"/>
    <property type="match status" value="1"/>
</dbReference>
<keyword evidence="10" id="KW-1185">Reference proteome</keyword>
<keyword evidence="4" id="KW-0862">Zinc</keyword>
<dbReference type="Gene3D" id="3.30.160.60">
    <property type="entry name" value="Classic Zinc Finger"/>
    <property type="match status" value="1"/>
</dbReference>